<dbReference type="InParanoid" id="G2Q9X2"/>
<accession>G2Q9X2</accession>
<dbReference type="KEGG" id="mtm:MYCTH_2301675"/>
<evidence type="ECO:0000313" key="2">
    <source>
        <dbReference type="Proteomes" id="UP000007322"/>
    </source>
</evidence>
<proteinExistence type="predicted"/>
<dbReference type="EMBL" id="CP003003">
    <property type="protein sequence ID" value="AEO56581.1"/>
    <property type="molecule type" value="Genomic_DNA"/>
</dbReference>
<dbReference type="Proteomes" id="UP000007322">
    <property type="component" value="Chromosome 2"/>
</dbReference>
<dbReference type="eggNOG" id="ENOG502RKT5">
    <property type="taxonomic scope" value="Eukaryota"/>
</dbReference>
<dbReference type="GeneID" id="11510631"/>
<dbReference type="OrthoDB" id="4587718at2759"/>
<keyword evidence="2" id="KW-1185">Reference proteome</keyword>
<evidence type="ECO:0000313" key="1">
    <source>
        <dbReference type="EMBL" id="AEO56581.1"/>
    </source>
</evidence>
<dbReference type="RefSeq" id="XP_003661826.1">
    <property type="nucleotide sequence ID" value="XM_003661778.1"/>
</dbReference>
<sequence length="172" mass="19144">MADPLTVIGGIAAVVQLAQAGRDFFKVLRQFARDAGGAAPAVKRFAGQVRAFSGAIEVAERTLACYCMENPESPLVAYIRRHKVLQDVDSEAKSVQAHLFILRDKVSNMHTMPLILASIQWMFKKAEILQLIPEMETVKTTLDLLITTSLLESMNRKLDSALDTNQELRKQM</sequence>
<name>G2Q9X2_THET4</name>
<protein>
    <recommendedName>
        <fullName evidence="3">Fungal N-terminal domain-containing protein</fullName>
    </recommendedName>
</protein>
<evidence type="ECO:0008006" key="3">
    <source>
        <dbReference type="Google" id="ProtNLM"/>
    </source>
</evidence>
<dbReference type="OMA" id="CANHLRT"/>
<gene>
    <name evidence="1" type="ORF">MYCTH_2301675</name>
</gene>
<reference evidence="1 2" key="1">
    <citation type="journal article" date="2011" name="Nat. Biotechnol.">
        <title>Comparative genomic analysis of the thermophilic biomass-degrading fungi Myceliophthora thermophila and Thielavia terrestris.</title>
        <authorList>
            <person name="Berka R.M."/>
            <person name="Grigoriev I.V."/>
            <person name="Otillar R."/>
            <person name="Salamov A."/>
            <person name="Grimwood J."/>
            <person name="Reid I."/>
            <person name="Ishmael N."/>
            <person name="John T."/>
            <person name="Darmond C."/>
            <person name="Moisan M.-C."/>
            <person name="Henrissat B."/>
            <person name="Coutinho P.M."/>
            <person name="Lombard V."/>
            <person name="Natvig D.O."/>
            <person name="Lindquist E."/>
            <person name="Schmutz J."/>
            <person name="Lucas S."/>
            <person name="Harris P."/>
            <person name="Powlowski J."/>
            <person name="Bellemare A."/>
            <person name="Taylor D."/>
            <person name="Butler G."/>
            <person name="de Vries R.P."/>
            <person name="Allijn I.E."/>
            <person name="van den Brink J."/>
            <person name="Ushinsky S."/>
            <person name="Storms R."/>
            <person name="Powell A.J."/>
            <person name="Paulsen I.T."/>
            <person name="Elbourne L.D.H."/>
            <person name="Baker S.E."/>
            <person name="Magnuson J."/>
            <person name="LaBoissiere S."/>
            <person name="Clutterbuck A.J."/>
            <person name="Martinez D."/>
            <person name="Wogulis M."/>
            <person name="de Leon A.L."/>
            <person name="Rey M.W."/>
            <person name="Tsang A."/>
        </authorList>
    </citation>
    <scope>NUCLEOTIDE SEQUENCE [LARGE SCALE GENOMIC DNA]</scope>
    <source>
        <strain evidence="2">ATCC 42464 / BCRC 31852 / DSM 1799</strain>
    </source>
</reference>
<dbReference type="AlphaFoldDB" id="G2Q9X2"/>
<dbReference type="VEuPathDB" id="FungiDB:MYCTH_2301675"/>
<organism evidence="1 2">
    <name type="scientific">Thermothelomyces thermophilus (strain ATCC 42464 / BCRC 31852 / DSM 1799)</name>
    <name type="common">Sporotrichum thermophile</name>
    <dbReference type="NCBI Taxonomy" id="573729"/>
    <lineage>
        <taxon>Eukaryota</taxon>
        <taxon>Fungi</taxon>
        <taxon>Dikarya</taxon>
        <taxon>Ascomycota</taxon>
        <taxon>Pezizomycotina</taxon>
        <taxon>Sordariomycetes</taxon>
        <taxon>Sordariomycetidae</taxon>
        <taxon>Sordariales</taxon>
        <taxon>Chaetomiaceae</taxon>
        <taxon>Thermothelomyces</taxon>
    </lineage>
</organism>
<dbReference type="HOGENOM" id="CLU_129956_0_0_1"/>